<accession>A0AAZ3RG20</accession>
<evidence type="ECO:0000313" key="5">
    <source>
        <dbReference type="Proteomes" id="UP000694402"/>
    </source>
</evidence>
<dbReference type="Proteomes" id="UP000694402">
    <property type="component" value="Unassembled WGS sequence"/>
</dbReference>
<feature type="signal peptide" evidence="2">
    <location>
        <begin position="1"/>
        <end position="17"/>
    </location>
</feature>
<dbReference type="GeneTree" id="ENSGT00390000011408"/>
<dbReference type="GO" id="GO:0032045">
    <property type="term" value="C:guanyl-nucleotide exchange factor complex"/>
    <property type="evidence" value="ECO:0007669"/>
    <property type="project" value="TreeGrafter"/>
</dbReference>
<dbReference type="PANTHER" id="PTHR21560:SF0">
    <property type="entry name" value="KINASE NON-CATALYTIC C-LOBE DOMAIN-CONTAINING PROTEIN 1"/>
    <property type="match status" value="1"/>
</dbReference>
<organism evidence="4 5">
    <name type="scientific">Oncorhynchus tshawytscha</name>
    <name type="common">Chinook salmon</name>
    <name type="synonym">Salmo tshawytscha</name>
    <dbReference type="NCBI Taxonomy" id="74940"/>
    <lineage>
        <taxon>Eukaryota</taxon>
        <taxon>Metazoa</taxon>
        <taxon>Chordata</taxon>
        <taxon>Craniata</taxon>
        <taxon>Vertebrata</taxon>
        <taxon>Euteleostomi</taxon>
        <taxon>Actinopterygii</taxon>
        <taxon>Neopterygii</taxon>
        <taxon>Teleostei</taxon>
        <taxon>Protacanthopterygii</taxon>
        <taxon>Salmoniformes</taxon>
        <taxon>Salmonidae</taxon>
        <taxon>Salmoninae</taxon>
        <taxon>Oncorhynchus</taxon>
    </lineage>
</organism>
<keyword evidence="2" id="KW-0732">Signal</keyword>
<dbReference type="GO" id="GO:0043025">
    <property type="term" value="C:neuronal cell body"/>
    <property type="evidence" value="ECO:0007669"/>
    <property type="project" value="TreeGrafter"/>
</dbReference>
<dbReference type="GO" id="GO:0048814">
    <property type="term" value="P:regulation of dendrite morphogenesis"/>
    <property type="evidence" value="ECO:0007669"/>
    <property type="project" value="TreeGrafter"/>
</dbReference>
<dbReference type="GO" id="GO:0005085">
    <property type="term" value="F:guanyl-nucleotide exchange factor activity"/>
    <property type="evidence" value="ECO:0007669"/>
    <property type="project" value="InterPro"/>
</dbReference>
<evidence type="ECO:0000313" key="4">
    <source>
        <dbReference type="Ensembl" id="ENSOTSP00005140291.1"/>
    </source>
</evidence>
<reference evidence="4" key="2">
    <citation type="submission" date="2025-08" db="UniProtKB">
        <authorList>
            <consortium name="Ensembl"/>
        </authorList>
    </citation>
    <scope>IDENTIFICATION</scope>
</reference>
<name>A0AAZ3RG20_ONCTS</name>
<dbReference type="PROSITE" id="PS51377">
    <property type="entry name" value="KIND"/>
    <property type="match status" value="1"/>
</dbReference>
<evidence type="ECO:0000256" key="1">
    <source>
        <dbReference type="ARBA" id="ARBA00022737"/>
    </source>
</evidence>
<evidence type="ECO:0000259" key="3">
    <source>
        <dbReference type="PROSITE" id="PS51377"/>
    </source>
</evidence>
<sequence>VMKTLTVLLLCVHVCYSCVCMSACEHMHACVDACLCVSPQENVSLADILSLRDICLTEQEVWAVCVECVLALQSIASSPLFHTLCITPDTLAFNAHGNVCFMEQLSDDPEGSFIPPEFDKTGSTFEQLVDLTCS</sequence>
<dbReference type="Ensembl" id="ENSOTST00005119212.1">
    <property type="protein sequence ID" value="ENSOTSP00005140291.1"/>
    <property type="gene ID" value="ENSOTSG00005056559.1"/>
</dbReference>
<evidence type="ECO:0000256" key="2">
    <source>
        <dbReference type="SAM" id="SignalP"/>
    </source>
</evidence>
<keyword evidence="1" id="KW-0677">Repeat</keyword>
<dbReference type="InterPro" id="IPR029899">
    <property type="entry name" value="KNDC1"/>
</dbReference>
<proteinExistence type="predicted"/>
<reference evidence="5" key="1">
    <citation type="journal article" date="2018" name="PLoS ONE">
        <title>Chinook salmon (Oncorhynchus tshawytscha) genome and transcriptome.</title>
        <authorList>
            <person name="Christensen K.A."/>
            <person name="Leong J.S."/>
            <person name="Sakhrani D."/>
            <person name="Biagi C.A."/>
            <person name="Minkley D.R."/>
            <person name="Withler R.E."/>
            <person name="Rondeau E.B."/>
            <person name="Koop B.F."/>
            <person name="Devlin R.H."/>
        </authorList>
    </citation>
    <scope>NUCLEOTIDE SEQUENCE [LARGE SCALE GENOMIC DNA]</scope>
</reference>
<dbReference type="Gene3D" id="1.10.510.10">
    <property type="entry name" value="Transferase(Phosphotransferase) domain 1"/>
    <property type="match status" value="1"/>
</dbReference>
<feature type="domain" description="KIND" evidence="3">
    <location>
        <begin position="43"/>
        <end position="134"/>
    </location>
</feature>
<feature type="chain" id="PRO_5044323691" description="KIND domain-containing protein" evidence="2">
    <location>
        <begin position="18"/>
        <end position="134"/>
    </location>
</feature>
<protein>
    <recommendedName>
        <fullName evidence="3">KIND domain-containing protein</fullName>
    </recommendedName>
</protein>
<keyword evidence="5" id="KW-1185">Reference proteome</keyword>
<dbReference type="GO" id="GO:0030425">
    <property type="term" value="C:dendrite"/>
    <property type="evidence" value="ECO:0007669"/>
    <property type="project" value="TreeGrafter"/>
</dbReference>
<dbReference type="AlphaFoldDB" id="A0AAZ3RG20"/>
<reference evidence="4" key="3">
    <citation type="submission" date="2025-09" db="UniProtKB">
        <authorList>
            <consortium name="Ensembl"/>
        </authorList>
    </citation>
    <scope>IDENTIFICATION</scope>
</reference>
<dbReference type="InterPro" id="IPR011019">
    <property type="entry name" value="KIND_dom"/>
</dbReference>
<dbReference type="GO" id="GO:0007264">
    <property type="term" value="P:small GTPase-mediated signal transduction"/>
    <property type="evidence" value="ECO:0007669"/>
    <property type="project" value="InterPro"/>
</dbReference>
<dbReference type="PANTHER" id="PTHR21560">
    <property type="entry name" value="VERY KIND PROTEIN"/>
    <property type="match status" value="1"/>
</dbReference>